<feature type="compositionally biased region" description="Low complexity" evidence="1">
    <location>
        <begin position="23"/>
        <end position="32"/>
    </location>
</feature>
<dbReference type="Proteomes" id="UP001461498">
    <property type="component" value="Unassembled WGS sequence"/>
</dbReference>
<evidence type="ECO:0000313" key="3">
    <source>
        <dbReference type="Proteomes" id="UP001461498"/>
    </source>
</evidence>
<sequence length="82" mass="9223">MEDCCSDGSSGLGDPLARLSDLGSCSSWSGSPPGSPRPISDHEDEIDWEQRCLELQLELQKYKLHASKIRDLLKDKVRIYFI</sequence>
<gene>
    <name evidence="2" type="ORF">O3M35_000944</name>
</gene>
<keyword evidence="3" id="KW-1185">Reference proteome</keyword>
<evidence type="ECO:0000256" key="1">
    <source>
        <dbReference type="SAM" id="MobiDB-lite"/>
    </source>
</evidence>
<proteinExistence type="predicted"/>
<name>A0AAW1DQM0_9HEMI</name>
<feature type="region of interest" description="Disordered" evidence="1">
    <location>
        <begin position="23"/>
        <end position="43"/>
    </location>
</feature>
<organism evidence="2 3">
    <name type="scientific">Rhynocoris fuscipes</name>
    <dbReference type="NCBI Taxonomy" id="488301"/>
    <lineage>
        <taxon>Eukaryota</taxon>
        <taxon>Metazoa</taxon>
        <taxon>Ecdysozoa</taxon>
        <taxon>Arthropoda</taxon>
        <taxon>Hexapoda</taxon>
        <taxon>Insecta</taxon>
        <taxon>Pterygota</taxon>
        <taxon>Neoptera</taxon>
        <taxon>Paraneoptera</taxon>
        <taxon>Hemiptera</taxon>
        <taxon>Heteroptera</taxon>
        <taxon>Panheteroptera</taxon>
        <taxon>Cimicomorpha</taxon>
        <taxon>Reduviidae</taxon>
        <taxon>Harpactorinae</taxon>
        <taxon>Harpactorini</taxon>
        <taxon>Rhynocoris</taxon>
    </lineage>
</organism>
<comment type="caution">
    <text evidence="2">The sequence shown here is derived from an EMBL/GenBank/DDBJ whole genome shotgun (WGS) entry which is preliminary data.</text>
</comment>
<reference evidence="2 3" key="1">
    <citation type="submission" date="2022-12" db="EMBL/GenBank/DDBJ databases">
        <title>Chromosome-level genome assembly of true bugs.</title>
        <authorList>
            <person name="Ma L."/>
            <person name="Li H."/>
        </authorList>
    </citation>
    <scope>NUCLEOTIDE SEQUENCE [LARGE SCALE GENOMIC DNA]</scope>
    <source>
        <strain evidence="2">Lab_2022b</strain>
    </source>
</reference>
<dbReference type="AlphaFoldDB" id="A0AAW1DQM0"/>
<dbReference type="EMBL" id="JAPXFL010000001">
    <property type="protein sequence ID" value="KAK9512543.1"/>
    <property type="molecule type" value="Genomic_DNA"/>
</dbReference>
<evidence type="ECO:0000313" key="2">
    <source>
        <dbReference type="EMBL" id="KAK9512543.1"/>
    </source>
</evidence>
<accession>A0AAW1DQM0</accession>
<protein>
    <submittedName>
        <fullName evidence="2">Uncharacterized protein</fullName>
    </submittedName>
</protein>